<evidence type="ECO:0000256" key="1">
    <source>
        <dbReference type="SAM" id="MobiDB-lite"/>
    </source>
</evidence>
<organism evidence="2 3">
    <name type="scientific">Forsythia ovata</name>
    <dbReference type="NCBI Taxonomy" id="205694"/>
    <lineage>
        <taxon>Eukaryota</taxon>
        <taxon>Viridiplantae</taxon>
        <taxon>Streptophyta</taxon>
        <taxon>Embryophyta</taxon>
        <taxon>Tracheophyta</taxon>
        <taxon>Spermatophyta</taxon>
        <taxon>Magnoliopsida</taxon>
        <taxon>eudicotyledons</taxon>
        <taxon>Gunneridae</taxon>
        <taxon>Pentapetalae</taxon>
        <taxon>asterids</taxon>
        <taxon>lamiids</taxon>
        <taxon>Lamiales</taxon>
        <taxon>Oleaceae</taxon>
        <taxon>Forsythieae</taxon>
        <taxon>Forsythia</taxon>
    </lineage>
</organism>
<protein>
    <submittedName>
        <fullName evidence="2">Uncharacterized protein</fullName>
    </submittedName>
</protein>
<keyword evidence="3" id="KW-1185">Reference proteome</keyword>
<dbReference type="AlphaFoldDB" id="A0ABD1T7D0"/>
<feature type="compositionally biased region" description="Polar residues" evidence="1">
    <location>
        <begin position="96"/>
        <end position="112"/>
    </location>
</feature>
<accession>A0ABD1T7D0</accession>
<name>A0ABD1T7D0_9LAMI</name>
<evidence type="ECO:0000313" key="2">
    <source>
        <dbReference type="EMBL" id="KAL2508556.1"/>
    </source>
</evidence>
<feature type="compositionally biased region" description="Polar residues" evidence="1">
    <location>
        <begin position="20"/>
        <end position="35"/>
    </location>
</feature>
<reference evidence="3" key="1">
    <citation type="submission" date="2024-07" db="EMBL/GenBank/DDBJ databases">
        <title>Two chromosome-level genome assemblies of Korean endemic species Abeliophyllum distichum and Forsythia ovata (Oleaceae).</title>
        <authorList>
            <person name="Jang H."/>
        </authorList>
    </citation>
    <scope>NUCLEOTIDE SEQUENCE [LARGE SCALE GENOMIC DNA]</scope>
</reference>
<dbReference type="EMBL" id="JBFOLJ010000009">
    <property type="protein sequence ID" value="KAL2508556.1"/>
    <property type="molecule type" value="Genomic_DNA"/>
</dbReference>
<comment type="caution">
    <text evidence="2">The sequence shown here is derived from an EMBL/GenBank/DDBJ whole genome shotgun (WGS) entry which is preliminary data.</text>
</comment>
<evidence type="ECO:0000313" key="3">
    <source>
        <dbReference type="Proteomes" id="UP001604277"/>
    </source>
</evidence>
<dbReference type="Proteomes" id="UP001604277">
    <property type="component" value="Unassembled WGS sequence"/>
</dbReference>
<proteinExistence type="predicted"/>
<feature type="region of interest" description="Disordered" evidence="1">
    <location>
        <begin position="15"/>
        <end position="112"/>
    </location>
</feature>
<feature type="compositionally biased region" description="Polar residues" evidence="1">
    <location>
        <begin position="63"/>
        <end position="89"/>
    </location>
</feature>
<sequence length="124" mass="13019">MNSLLSTHTEVSARVVTHTPPHTSVQAPSSFTFTLDSEPGTADPNGKVKVVLTNAPSPRAPLSKTTTNESSRVPSSSTSMLRNSESASASKRKVAATSSQTPSIKSRSSLTSDTALLKGFLKNF</sequence>
<gene>
    <name evidence="2" type="ORF">Fot_32203</name>
</gene>